<accession>A0ABU5EGA5</accession>
<dbReference type="EMBL" id="JAXCLW010000008">
    <property type="protein sequence ID" value="MDY0885251.1"/>
    <property type="molecule type" value="Genomic_DNA"/>
</dbReference>
<sequence>MDHHFGVSRRHLLLSLGGLGAAGLIISTSRPAFAETVYEKAKKQGFIRIGFANEAPFGYATPDGKLTGEAPEVAKAVLKKIGIPEVDGVLTEFGALIPGLKAGRFDIIAAGMFINPKRCKEIQFSEPSYGIGQAMLVKKGNPKKIKDYSSIAANKDLKLAVMAGAVEAGYAKDAGIPITQLVMLPDQSSLVAAVQSGRADAASLTALSIADMAKKSEGVESTPPFGEVAGKSVKGHGGFGFRKEDKDLYEAFNNELKKFIGSPEHIALVTPLGFGKDYLPNMTTEQLCKGE</sequence>
<dbReference type="SMART" id="SM00062">
    <property type="entry name" value="PBPb"/>
    <property type="match status" value="1"/>
</dbReference>
<keyword evidence="4" id="KW-1185">Reference proteome</keyword>
<proteinExistence type="predicted"/>
<evidence type="ECO:0000259" key="2">
    <source>
        <dbReference type="SMART" id="SM00062"/>
    </source>
</evidence>
<dbReference type="PROSITE" id="PS51318">
    <property type="entry name" value="TAT"/>
    <property type="match status" value="1"/>
</dbReference>
<dbReference type="InterPro" id="IPR006311">
    <property type="entry name" value="TAT_signal"/>
</dbReference>
<dbReference type="RefSeq" id="WP_320510325.1">
    <property type="nucleotide sequence ID" value="NZ_JAXCLW010000008.1"/>
</dbReference>
<evidence type="ECO:0000313" key="4">
    <source>
        <dbReference type="Proteomes" id="UP001279642"/>
    </source>
</evidence>
<dbReference type="Proteomes" id="UP001279642">
    <property type="component" value="Unassembled WGS sequence"/>
</dbReference>
<dbReference type="SUPFAM" id="SSF53850">
    <property type="entry name" value="Periplasmic binding protein-like II"/>
    <property type="match status" value="1"/>
</dbReference>
<dbReference type="InterPro" id="IPR001638">
    <property type="entry name" value="Solute-binding_3/MltF_N"/>
</dbReference>
<dbReference type="PANTHER" id="PTHR35936">
    <property type="entry name" value="MEMBRANE-BOUND LYTIC MUREIN TRANSGLYCOSYLASE F"/>
    <property type="match status" value="1"/>
</dbReference>
<dbReference type="NCBIfam" id="TIGR02995">
    <property type="entry name" value="ectoine_ehuB"/>
    <property type="match status" value="1"/>
</dbReference>
<keyword evidence="1" id="KW-0732">Signal</keyword>
<dbReference type="Gene3D" id="3.40.190.10">
    <property type="entry name" value="Periplasmic binding protein-like II"/>
    <property type="match status" value="2"/>
</dbReference>
<dbReference type="CDD" id="cd01002">
    <property type="entry name" value="PBP2_Ehub_like"/>
    <property type="match status" value="1"/>
</dbReference>
<gene>
    <name evidence="3" type="primary">ehuB</name>
    <name evidence="3" type="ORF">SMD27_20585</name>
</gene>
<evidence type="ECO:0000256" key="1">
    <source>
        <dbReference type="ARBA" id="ARBA00022729"/>
    </source>
</evidence>
<dbReference type="InterPro" id="IPR014337">
    <property type="entry name" value="Ectoine_EhuB"/>
</dbReference>
<name>A0ABU5EGA5_9PROT</name>
<organism evidence="3 4">
    <name type="scientific">Dongia soli</name>
    <dbReference type="NCBI Taxonomy" id="600628"/>
    <lineage>
        <taxon>Bacteria</taxon>
        <taxon>Pseudomonadati</taxon>
        <taxon>Pseudomonadota</taxon>
        <taxon>Alphaproteobacteria</taxon>
        <taxon>Rhodospirillales</taxon>
        <taxon>Dongiaceae</taxon>
        <taxon>Dongia</taxon>
    </lineage>
</organism>
<dbReference type="PANTHER" id="PTHR35936:SF17">
    <property type="entry name" value="ARGININE-BINDING EXTRACELLULAR PROTEIN ARTP"/>
    <property type="match status" value="1"/>
</dbReference>
<comment type="caution">
    <text evidence="3">The sequence shown here is derived from an EMBL/GenBank/DDBJ whole genome shotgun (WGS) entry which is preliminary data.</text>
</comment>
<evidence type="ECO:0000313" key="3">
    <source>
        <dbReference type="EMBL" id="MDY0885251.1"/>
    </source>
</evidence>
<protein>
    <submittedName>
        <fullName evidence="3">Ectoine/hydroxyectoine ABC transporter substrate-binding protein EhuB</fullName>
    </submittedName>
</protein>
<reference evidence="3 4" key="1">
    <citation type="journal article" date="2016" name="Antonie Van Leeuwenhoek">
        <title>Dongia soli sp. nov., isolated from soil from Dokdo, Korea.</title>
        <authorList>
            <person name="Kim D.U."/>
            <person name="Lee H."/>
            <person name="Kim H."/>
            <person name="Kim S.G."/>
            <person name="Ka J.O."/>
        </authorList>
    </citation>
    <scope>NUCLEOTIDE SEQUENCE [LARGE SCALE GENOMIC DNA]</scope>
    <source>
        <strain evidence="3 4">D78</strain>
    </source>
</reference>
<dbReference type="Pfam" id="PF00497">
    <property type="entry name" value="SBP_bac_3"/>
    <property type="match status" value="1"/>
</dbReference>
<feature type="domain" description="Solute-binding protein family 3/N-terminal" evidence="2">
    <location>
        <begin position="46"/>
        <end position="276"/>
    </location>
</feature>